<dbReference type="InterPro" id="IPR001584">
    <property type="entry name" value="Integrase_cat-core"/>
</dbReference>
<evidence type="ECO:0000256" key="8">
    <source>
        <dbReference type="SAM" id="MobiDB-lite"/>
    </source>
</evidence>
<dbReference type="Pfam" id="PF17917">
    <property type="entry name" value="RT_RNaseH"/>
    <property type="match status" value="1"/>
</dbReference>
<dbReference type="CDD" id="cd01647">
    <property type="entry name" value="RT_LTR"/>
    <property type="match status" value="1"/>
</dbReference>
<dbReference type="Proteomes" id="UP000069940">
    <property type="component" value="Unassembled WGS sequence"/>
</dbReference>
<keyword evidence="5" id="KW-0255">Endonuclease</keyword>
<evidence type="ECO:0000256" key="4">
    <source>
        <dbReference type="ARBA" id="ARBA00022722"/>
    </source>
</evidence>
<dbReference type="SUPFAM" id="SSF53098">
    <property type="entry name" value="Ribonuclease H-like"/>
    <property type="match status" value="1"/>
</dbReference>
<organism evidence="11 12">
    <name type="scientific">Aedes albopictus</name>
    <name type="common">Asian tiger mosquito</name>
    <name type="synonym">Stegomyia albopicta</name>
    <dbReference type="NCBI Taxonomy" id="7160"/>
    <lineage>
        <taxon>Eukaryota</taxon>
        <taxon>Metazoa</taxon>
        <taxon>Ecdysozoa</taxon>
        <taxon>Arthropoda</taxon>
        <taxon>Hexapoda</taxon>
        <taxon>Insecta</taxon>
        <taxon>Pterygota</taxon>
        <taxon>Neoptera</taxon>
        <taxon>Endopterygota</taxon>
        <taxon>Diptera</taxon>
        <taxon>Nematocera</taxon>
        <taxon>Culicoidea</taxon>
        <taxon>Culicidae</taxon>
        <taxon>Culicinae</taxon>
        <taxon>Aedini</taxon>
        <taxon>Aedes</taxon>
        <taxon>Stegomyia</taxon>
    </lineage>
</organism>
<evidence type="ECO:0000259" key="10">
    <source>
        <dbReference type="PROSITE" id="PS50994"/>
    </source>
</evidence>
<sequence>MSEVVENWKLNRLSSSSEPSENAVEEESSSSTICVLGETESRRERIDVPATMELEIEGVPVKFEVDTGACDSVISKKTYQEKLSHVTLRRTAKCFQSVSGQDIRPEGELAVKVRNRSGDLVSLQLFVLQAERNKCITPLLGRSSLDVLVPEWRNMVSFNLSSISTIQSSLKSEIQAKFPYLFGGGFNQVIEGFTADIVLKQDAVPIFHKPYTIPFKFRENVDLELDRMVQSGILVPVRTSTWASPIVVTPKKDGSIRICLDGKATLNRFISTEHYQLPSIDDVLASLANFKVFCKIDLTGAYLQVKLSDAAQDLCTINTHRGLFKYTRMPFGISSAPSLFQSIIDQILLDTVAVPYLDDILIGGRTLEECKKNLFQVLDKLNQHRVQINWSKSVFFETEVEHLGFRLTSDGIRPSPSKVEAICLAPAPKDVSQLQSFLGLLNYYHRFLPNLSSELRPLYDLLRKDHEFVWSSACQEAFVNCKKLLVANDVLEPYDPSKPLILTTDASPYGIGAVLSHQVGQIEKPVCFASSTLTPAQVNYGQIHKEALAVMFGVSKFHKYLYGTEFTLVTDSSALKQIFNPHKGSSAVAISRLHRWAVSLSNYSYRVVHRPGKSIGNADALSRLPLPVENRIEHMSVAEHNLQTYVGIEEIKVQQQRDSILSKVIRFVRKGWPRVVETELKPFAQICTNFEIEDDCLYFEDRVVIPKALQRRVLEKLHENHDGVVRMKMIGRSYFWWKGFDKDVADFVKSCVTCQKTQRVPREVVESNWPPANHAFERLHLDLFHFEGQTFLIVVDAYSKFIDVKLLRRTDANSVLEKLDEIYTYFGLPTEVCSDNGPPFNSSLFVEACKANNINVLKSPPYHPQSNGLAERGVQTIKTVLKKYLLDEKFKPIPIQRKLNRILFNYRNTPSTTTGRTPSSMMFSYVPRTLLNVSNPIKLDIQNQQKNVVKPSLTPAKSNSPPVCPKTYSRGDKVFYRNHMDDSVRWIPAIVLEKISPHTYLINLNGNVRMVHTNQIRVSDLSDKYHPSLPVISPIPESEQPTIGVEVPGPSSVVRPTTSNKKKSPKKKKSENKRKRSESTSPKLRRSKRIRNRTLKR</sequence>
<evidence type="ECO:0000313" key="12">
    <source>
        <dbReference type="Proteomes" id="UP000069940"/>
    </source>
</evidence>
<dbReference type="InterPro" id="IPR043128">
    <property type="entry name" value="Rev_trsase/Diguanyl_cyclase"/>
</dbReference>
<feature type="region of interest" description="Disordered" evidence="8">
    <location>
        <begin position="1032"/>
        <end position="1097"/>
    </location>
</feature>
<dbReference type="InterPro" id="IPR043502">
    <property type="entry name" value="DNA/RNA_pol_sf"/>
</dbReference>
<dbReference type="SUPFAM" id="SSF50630">
    <property type="entry name" value="Acid proteases"/>
    <property type="match status" value="1"/>
</dbReference>
<evidence type="ECO:0000256" key="1">
    <source>
        <dbReference type="ARBA" id="ARBA00012493"/>
    </source>
</evidence>
<dbReference type="Gene3D" id="3.30.70.270">
    <property type="match status" value="2"/>
</dbReference>
<evidence type="ECO:0000259" key="9">
    <source>
        <dbReference type="PROSITE" id="PS50878"/>
    </source>
</evidence>
<feature type="region of interest" description="Disordered" evidence="8">
    <location>
        <begin position="14"/>
        <end position="33"/>
    </location>
</feature>
<evidence type="ECO:0000256" key="3">
    <source>
        <dbReference type="ARBA" id="ARBA00022695"/>
    </source>
</evidence>
<feature type="domain" description="Integrase catalytic" evidence="10">
    <location>
        <begin position="766"/>
        <end position="926"/>
    </location>
</feature>
<dbReference type="EC" id="2.7.7.49" evidence="1"/>
<dbReference type="RefSeq" id="XP_062715028.1">
    <property type="nucleotide sequence ID" value="XM_062859044.1"/>
</dbReference>
<keyword evidence="3" id="KW-0548">Nucleotidyltransferase</keyword>
<reference evidence="11" key="2">
    <citation type="submission" date="2025-05" db="UniProtKB">
        <authorList>
            <consortium name="EnsemblMetazoa"/>
        </authorList>
    </citation>
    <scope>IDENTIFICATION</scope>
    <source>
        <strain evidence="11">Foshan</strain>
    </source>
</reference>
<keyword evidence="7" id="KW-0695">RNA-directed DNA polymerase</keyword>
<keyword evidence="2" id="KW-0808">Transferase</keyword>
<dbReference type="Pfam" id="PF00665">
    <property type="entry name" value="rve"/>
    <property type="match status" value="1"/>
</dbReference>
<dbReference type="PROSITE" id="PS50878">
    <property type="entry name" value="RT_POL"/>
    <property type="match status" value="1"/>
</dbReference>
<dbReference type="GeneID" id="134291374"/>
<dbReference type="SUPFAM" id="SSF56672">
    <property type="entry name" value="DNA/RNA polymerases"/>
    <property type="match status" value="1"/>
</dbReference>
<dbReference type="Gene3D" id="2.40.70.10">
    <property type="entry name" value="Acid Proteases"/>
    <property type="match status" value="1"/>
</dbReference>
<protein>
    <recommendedName>
        <fullName evidence="1">RNA-directed DNA polymerase</fullName>
        <ecNumber evidence="1">2.7.7.49</ecNumber>
    </recommendedName>
</protein>
<keyword evidence="4" id="KW-0540">Nuclease</keyword>
<dbReference type="Pfam" id="PF17921">
    <property type="entry name" value="Integrase_H2C2"/>
    <property type="match status" value="1"/>
</dbReference>
<feature type="compositionally biased region" description="Basic residues" evidence="8">
    <location>
        <begin position="1060"/>
        <end position="1076"/>
    </location>
</feature>
<dbReference type="PANTHER" id="PTHR37984">
    <property type="entry name" value="PROTEIN CBG26694"/>
    <property type="match status" value="1"/>
</dbReference>
<accession>A0ABM1Z5M4</accession>
<dbReference type="InterPro" id="IPR050951">
    <property type="entry name" value="Retrovirus_Pol_polyprotein"/>
</dbReference>
<dbReference type="Gene3D" id="3.10.20.370">
    <property type="match status" value="1"/>
</dbReference>
<evidence type="ECO:0000256" key="6">
    <source>
        <dbReference type="ARBA" id="ARBA00022801"/>
    </source>
</evidence>
<dbReference type="InterPro" id="IPR041588">
    <property type="entry name" value="Integrase_H2C2"/>
</dbReference>
<evidence type="ECO:0000313" key="11">
    <source>
        <dbReference type="EnsemblMetazoa" id="AALFPA23_015316.P22237"/>
    </source>
</evidence>
<name>A0ABM1Z5M4_AEDAL</name>
<keyword evidence="6" id="KW-0378">Hydrolase</keyword>
<dbReference type="InterPro" id="IPR041373">
    <property type="entry name" value="RT_RNaseH"/>
</dbReference>
<evidence type="ECO:0000256" key="2">
    <source>
        <dbReference type="ARBA" id="ARBA00022679"/>
    </source>
</evidence>
<dbReference type="EnsemblMetazoa" id="AALFPA23_015316.R22237">
    <property type="protein sequence ID" value="AALFPA23_015316.P22237"/>
    <property type="gene ID" value="AALFPA23_015316"/>
</dbReference>
<dbReference type="Gene3D" id="3.10.10.10">
    <property type="entry name" value="HIV Type 1 Reverse Transcriptase, subunit A, domain 1"/>
    <property type="match status" value="1"/>
</dbReference>
<dbReference type="Gene3D" id="1.10.340.70">
    <property type="match status" value="1"/>
</dbReference>
<dbReference type="InterPro" id="IPR012337">
    <property type="entry name" value="RNaseH-like_sf"/>
</dbReference>
<dbReference type="PROSITE" id="PS50994">
    <property type="entry name" value="INTEGRASE"/>
    <property type="match status" value="1"/>
</dbReference>
<dbReference type="Gene3D" id="3.30.420.10">
    <property type="entry name" value="Ribonuclease H-like superfamily/Ribonuclease H"/>
    <property type="match status" value="1"/>
</dbReference>
<dbReference type="InterPro" id="IPR000477">
    <property type="entry name" value="RT_dom"/>
</dbReference>
<proteinExistence type="predicted"/>
<evidence type="ECO:0000256" key="7">
    <source>
        <dbReference type="ARBA" id="ARBA00022918"/>
    </source>
</evidence>
<dbReference type="Pfam" id="PF00078">
    <property type="entry name" value="RVT_1"/>
    <property type="match status" value="1"/>
</dbReference>
<reference evidence="12" key="1">
    <citation type="journal article" date="2015" name="Proc. Natl. Acad. Sci. U.S.A.">
        <title>Genome sequence of the Asian Tiger mosquito, Aedes albopictus, reveals insights into its biology, genetics, and evolution.</title>
        <authorList>
            <person name="Chen X.G."/>
            <person name="Jiang X."/>
            <person name="Gu J."/>
            <person name="Xu M."/>
            <person name="Wu Y."/>
            <person name="Deng Y."/>
            <person name="Zhang C."/>
            <person name="Bonizzoni M."/>
            <person name="Dermauw W."/>
            <person name="Vontas J."/>
            <person name="Armbruster P."/>
            <person name="Huang X."/>
            <person name="Yang Y."/>
            <person name="Zhang H."/>
            <person name="He W."/>
            <person name="Peng H."/>
            <person name="Liu Y."/>
            <person name="Wu K."/>
            <person name="Chen J."/>
            <person name="Lirakis M."/>
            <person name="Topalis P."/>
            <person name="Van Leeuwen T."/>
            <person name="Hall A.B."/>
            <person name="Jiang X."/>
            <person name="Thorpe C."/>
            <person name="Mueller R.L."/>
            <person name="Sun C."/>
            <person name="Waterhouse R.M."/>
            <person name="Yan G."/>
            <person name="Tu Z.J."/>
            <person name="Fang X."/>
            <person name="James A.A."/>
        </authorList>
    </citation>
    <scope>NUCLEOTIDE SEQUENCE [LARGE SCALE GENOMIC DNA]</scope>
    <source>
        <strain evidence="12">Foshan</strain>
    </source>
</reference>
<keyword evidence="12" id="KW-1185">Reference proteome</keyword>
<feature type="compositionally biased region" description="Basic residues" evidence="8">
    <location>
        <begin position="1083"/>
        <end position="1097"/>
    </location>
</feature>
<dbReference type="CDD" id="cd09274">
    <property type="entry name" value="RNase_HI_RT_Ty3"/>
    <property type="match status" value="1"/>
</dbReference>
<feature type="domain" description="Reverse transcriptase" evidence="9">
    <location>
        <begin position="230"/>
        <end position="407"/>
    </location>
</feature>
<dbReference type="InterPro" id="IPR036397">
    <property type="entry name" value="RNaseH_sf"/>
</dbReference>
<dbReference type="PANTHER" id="PTHR37984:SF5">
    <property type="entry name" value="PROTEIN NYNRIN-LIKE"/>
    <property type="match status" value="1"/>
</dbReference>
<evidence type="ECO:0000256" key="5">
    <source>
        <dbReference type="ARBA" id="ARBA00022759"/>
    </source>
</evidence>
<dbReference type="InterPro" id="IPR021109">
    <property type="entry name" value="Peptidase_aspartic_dom_sf"/>
</dbReference>